<dbReference type="PANTHER" id="PTHR34820">
    <property type="entry name" value="INNER MEMBRANE PROTEIN YEBZ"/>
    <property type="match status" value="1"/>
</dbReference>
<evidence type="ECO:0000256" key="4">
    <source>
        <dbReference type="ARBA" id="ARBA00022723"/>
    </source>
</evidence>
<dbReference type="SUPFAM" id="SSF81296">
    <property type="entry name" value="E set domains"/>
    <property type="match status" value="1"/>
</dbReference>
<keyword evidence="5" id="KW-0732">Signal</keyword>
<dbReference type="InterPro" id="IPR007348">
    <property type="entry name" value="CopC_dom"/>
</dbReference>
<feature type="domain" description="CopC" evidence="10">
    <location>
        <begin position="29"/>
        <end position="124"/>
    </location>
</feature>
<dbReference type="Proteomes" id="UP000192411">
    <property type="component" value="Unassembled WGS sequence"/>
</dbReference>
<accession>A0A1X0JFR0</accession>
<dbReference type="AlphaFoldDB" id="A0A1X0JFR0"/>
<name>A0A1X0JFR0_9MYCO</name>
<dbReference type="InterPro" id="IPR014756">
    <property type="entry name" value="Ig_E-set"/>
</dbReference>
<dbReference type="GO" id="GO:0005886">
    <property type="term" value="C:plasma membrane"/>
    <property type="evidence" value="ECO:0007669"/>
    <property type="project" value="UniProtKB-SubCell"/>
</dbReference>
<comment type="caution">
    <text evidence="12">The sequence shown here is derived from an EMBL/GenBank/DDBJ whole genome shotgun (WGS) entry which is preliminary data.</text>
</comment>
<evidence type="ECO:0000256" key="6">
    <source>
        <dbReference type="ARBA" id="ARBA00022989"/>
    </source>
</evidence>
<dbReference type="eggNOG" id="COG2372">
    <property type="taxonomic scope" value="Bacteria"/>
</dbReference>
<dbReference type="Pfam" id="PF05425">
    <property type="entry name" value="CopD"/>
    <property type="match status" value="1"/>
</dbReference>
<gene>
    <name evidence="12" type="ORF">BST47_26590</name>
</gene>
<dbReference type="eggNOG" id="COG1276">
    <property type="taxonomic scope" value="Bacteria"/>
</dbReference>
<dbReference type="STRING" id="75922.BST47_26590"/>
<evidence type="ECO:0000256" key="3">
    <source>
        <dbReference type="ARBA" id="ARBA00022692"/>
    </source>
</evidence>
<feature type="transmembrane region" description="Helical" evidence="9">
    <location>
        <begin position="183"/>
        <end position="204"/>
    </location>
</feature>
<evidence type="ECO:0000259" key="10">
    <source>
        <dbReference type="Pfam" id="PF04234"/>
    </source>
</evidence>
<feature type="transmembrane region" description="Helical" evidence="9">
    <location>
        <begin position="308"/>
        <end position="333"/>
    </location>
</feature>
<dbReference type="InterPro" id="IPR032694">
    <property type="entry name" value="CopC/D"/>
</dbReference>
<protein>
    <submittedName>
        <fullName evidence="12">Copper resistance protein CopC</fullName>
    </submittedName>
</protein>
<keyword evidence="7" id="KW-0186">Copper</keyword>
<evidence type="ECO:0000256" key="5">
    <source>
        <dbReference type="ARBA" id="ARBA00022729"/>
    </source>
</evidence>
<dbReference type="GO" id="GO:0042597">
    <property type="term" value="C:periplasmic space"/>
    <property type="evidence" value="ECO:0007669"/>
    <property type="project" value="InterPro"/>
</dbReference>
<feature type="domain" description="Copper resistance protein D" evidence="11">
    <location>
        <begin position="304"/>
        <end position="396"/>
    </location>
</feature>
<evidence type="ECO:0000256" key="9">
    <source>
        <dbReference type="SAM" id="Phobius"/>
    </source>
</evidence>
<dbReference type="InterPro" id="IPR014755">
    <property type="entry name" value="Cu-Rt/internalin_Ig-like"/>
</dbReference>
<keyword evidence="2" id="KW-1003">Cell membrane</keyword>
<dbReference type="GO" id="GO:0046688">
    <property type="term" value="P:response to copper ion"/>
    <property type="evidence" value="ECO:0007669"/>
    <property type="project" value="InterPro"/>
</dbReference>
<evidence type="ECO:0000256" key="2">
    <source>
        <dbReference type="ARBA" id="ARBA00022475"/>
    </source>
</evidence>
<sequence>MTSLRCGLIAFAFAVQISVGPGAGSAQAHPTLLFTEPTAETAVATSPEAITLLFNEPVTIGMRAIVVLDQSRRDVPVGPANLARDGRFVTAAPVSALAPGTYAVRWRVTGGDGDQVEQEFRFAVGVTLSAAAPTASATPAWGESALRWLLFAGLAAAVGGLIGRRATDAARAARPDLSPVRSWAPAGMVVALIAAMALVAGRALDAGTVSAVWDGRAGVLLLIEAGGLLTALALASRGRWALVPLAVVIAADGIRSHAGTTFGGWGAVLTGVHLAAVTVWVGALVHTTRAVVAWRAVPNALRWVLASYVRLAVVTYLVVVATGVISALMLVPLPQLVSTTYGKVLLIKLGLVVAASAAALSSRLIHRDTRQATRIRRAMAIEAALLVVVLAASAVLVSTPPPTGTAAALPPQPTGPVVSLGTLAGQVGISLTASEGLLVVRLSTPRRGDYYAAEPGQDYSLAASLGESALALTGCGSGCYFTRLAWRDGDNVLTLRAGATGWPGGATGLIVSWPPRPGAADLAAAVAATRAAGRLAVYETVTSDTTADPPEPNRLDLDAAFFLSQEPYADGTAPIAARTSPPGTVVRLALGYPAASINVQLTLDDRGRITEEILTDPKHLVTRRILYPSPE</sequence>
<keyword evidence="13" id="KW-1185">Reference proteome</keyword>
<evidence type="ECO:0000256" key="8">
    <source>
        <dbReference type="ARBA" id="ARBA00023136"/>
    </source>
</evidence>
<keyword evidence="3 9" id="KW-0812">Transmembrane</keyword>
<feature type="transmembrane region" description="Helical" evidence="9">
    <location>
        <begin position="345"/>
        <end position="366"/>
    </location>
</feature>
<dbReference type="EMBL" id="MVIM01000021">
    <property type="protein sequence ID" value="ORB61733.1"/>
    <property type="molecule type" value="Genomic_DNA"/>
</dbReference>
<evidence type="ECO:0000256" key="7">
    <source>
        <dbReference type="ARBA" id="ARBA00023008"/>
    </source>
</evidence>
<keyword evidence="6 9" id="KW-1133">Transmembrane helix</keyword>
<proteinExistence type="predicted"/>
<evidence type="ECO:0000256" key="1">
    <source>
        <dbReference type="ARBA" id="ARBA00004651"/>
    </source>
</evidence>
<feature type="transmembrane region" description="Helical" evidence="9">
    <location>
        <begin position="145"/>
        <end position="162"/>
    </location>
</feature>
<dbReference type="InterPro" id="IPR008457">
    <property type="entry name" value="Cu-R_CopD_dom"/>
</dbReference>
<keyword evidence="4" id="KW-0479">Metal-binding</keyword>
<organism evidence="12 13">
    <name type="scientific">Mycolicibacterium tusciae</name>
    <dbReference type="NCBI Taxonomy" id="75922"/>
    <lineage>
        <taxon>Bacteria</taxon>
        <taxon>Bacillati</taxon>
        <taxon>Actinomycetota</taxon>
        <taxon>Actinomycetes</taxon>
        <taxon>Mycobacteriales</taxon>
        <taxon>Mycobacteriaceae</taxon>
        <taxon>Mycolicibacterium</taxon>
    </lineage>
</organism>
<evidence type="ECO:0000313" key="12">
    <source>
        <dbReference type="EMBL" id="ORB61733.1"/>
    </source>
</evidence>
<reference evidence="12 13" key="1">
    <citation type="submission" date="2017-02" db="EMBL/GenBank/DDBJ databases">
        <title>The new phylogeny of genus Mycobacterium.</title>
        <authorList>
            <person name="Tortoli E."/>
            <person name="Trovato A."/>
            <person name="Cirillo D.M."/>
        </authorList>
    </citation>
    <scope>NUCLEOTIDE SEQUENCE [LARGE SCALE GENOMIC DNA]</scope>
    <source>
        <strain evidence="12 13">DSM 44338</strain>
    </source>
</reference>
<evidence type="ECO:0000259" key="11">
    <source>
        <dbReference type="Pfam" id="PF05425"/>
    </source>
</evidence>
<dbReference type="OrthoDB" id="54058at2"/>
<evidence type="ECO:0000313" key="13">
    <source>
        <dbReference type="Proteomes" id="UP000192411"/>
    </source>
</evidence>
<keyword evidence="8 9" id="KW-0472">Membrane</keyword>
<dbReference type="GO" id="GO:0005507">
    <property type="term" value="F:copper ion binding"/>
    <property type="evidence" value="ECO:0007669"/>
    <property type="project" value="InterPro"/>
</dbReference>
<feature type="transmembrane region" description="Helical" evidence="9">
    <location>
        <begin position="216"/>
        <end position="234"/>
    </location>
</feature>
<dbReference type="Gene3D" id="2.60.40.1220">
    <property type="match status" value="1"/>
</dbReference>
<comment type="subcellular location">
    <subcellularLocation>
        <location evidence="1">Cell membrane</location>
        <topology evidence="1">Multi-pass membrane protein</topology>
    </subcellularLocation>
</comment>
<dbReference type="GO" id="GO:0006825">
    <property type="term" value="P:copper ion transport"/>
    <property type="evidence" value="ECO:0007669"/>
    <property type="project" value="InterPro"/>
</dbReference>
<dbReference type="PANTHER" id="PTHR34820:SF4">
    <property type="entry name" value="INNER MEMBRANE PROTEIN YEBZ"/>
    <property type="match status" value="1"/>
</dbReference>
<feature type="transmembrane region" description="Helical" evidence="9">
    <location>
        <begin position="378"/>
        <end position="397"/>
    </location>
</feature>
<feature type="transmembrane region" description="Helical" evidence="9">
    <location>
        <begin position="264"/>
        <end position="287"/>
    </location>
</feature>
<dbReference type="Pfam" id="PF04234">
    <property type="entry name" value="CopC"/>
    <property type="match status" value="1"/>
</dbReference>